<dbReference type="SUPFAM" id="SSF52540">
    <property type="entry name" value="P-loop containing nucleoside triphosphate hydrolases"/>
    <property type="match status" value="4"/>
</dbReference>
<proteinExistence type="predicted"/>
<accession>A0A1A8BC43</accession>
<keyword evidence="2" id="KW-0547">Nucleotide-binding</keyword>
<reference evidence="5" key="1">
    <citation type="submission" date="2016-05" db="EMBL/GenBank/DDBJ databases">
        <authorList>
            <person name="Lavstsen T."/>
            <person name="Jespersen J.S."/>
        </authorList>
    </citation>
    <scope>NUCLEOTIDE SEQUENCE</scope>
    <source>
        <tissue evidence="5">Brain</tissue>
    </source>
</reference>
<dbReference type="Gene3D" id="3.40.50.300">
    <property type="entry name" value="P-loop containing nucleotide triphosphate hydrolases"/>
    <property type="match status" value="4"/>
</dbReference>
<feature type="region of interest" description="Disordered" evidence="4">
    <location>
        <begin position="890"/>
        <end position="943"/>
    </location>
</feature>
<name>A0A1A8BC43_NOTKA</name>
<dbReference type="GO" id="GO:0019205">
    <property type="term" value="F:nucleobase-containing compound kinase activity"/>
    <property type="evidence" value="ECO:0007669"/>
    <property type="project" value="InterPro"/>
</dbReference>
<feature type="region of interest" description="Disordered" evidence="4">
    <location>
        <begin position="592"/>
        <end position="614"/>
    </location>
</feature>
<gene>
    <name evidence="5" type="primary">AKD1</name>
</gene>
<organism evidence="5">
    <name type="scientific">Nothobranchius kadleci</name>
    <name type="common">African annual killifish</name>
    <dbReference type="NCBI Taxonomy" id="1051664"/>
    <lineage>
        <taxon>Eukaryota</taxon>
        <taxon>Metazoa</taxon>
        <taxon>Chordata</taxon>
        <taxon>Craniata</taxon>
        <taxon>Vertebrata</taxon>
        <taxon>Euteleostomi</taxon>
        <taxon>Actinopterygii</taxon>
        <taxon>Neopterygii</taxon>
        <taxon>Teleostei</taxon>
        <taxon>Neoteleostei</taxon>
        <taxon>Acanthomorphata</taxon>
        <taxon>Ovalentaria</taxon>
        <taxon>Atherinomorphae</taxon>
        <taxon>Cyprinodontiformes</taxon>
        <taxon>Nothobranchiidae</taxon>
        <taxon>Nothobranchius</taxon>
    </lineage>
</organism>
<evidence type="ECO:0000256" key="1">
    <source>
        <dbReference type="ARBA" id="ARBA00022679"/>
    </source>
</evidence>
<evidence type="ECO:0000313" key="5">
    <source>
        <dbReference type="EMBL" id="SBP64211.1"/>
    </source>
</evidence>
<dbReference type="InterPro" id="IPR000850">
    <property type="entry name" value="Adenylat/UMP-CMP_kin"/>
</dbReference>
<dbReference type="EMBL" id="HADZ01000270">
    <property type="protein sequence ID" value="SBP64211.1"/>
    <property type="molecule type" value="Transcribed_RNA"/>
</dbReference>
<dbReference type="Pfam" id="PF00406">
    <property type="entry name" value="ADK"/>
    <property type="match status" value="2"/>
</dbReference>
<dbReference type="CDD" id="cd01428">
    <property type="entry name" value="ADK"/>
    <property type="match status" value="2"/>
</dbReference>
<dbReference type="GO" id="GO:0006139">
    <property type="term" value="P:nucleobase-containing compound metabolic process"/>
    <property type="evidence" value="ECO:0007669"/>
    <property type="project" value="InterPro"/>
</dbReference>
<sequence>MDALVDCQIEDESERDRLRAKPTCFVVFGKPGVGKSTLAKMIATSWHCVLIDDTDLLQTHIKDKTKEGTQILNMLSEGECIPEDLVLQLVLARLNSPDVQHYGYVLSWLPFSEECKKIPDLTELMENLKPAPDFIFYIKCPDNDLIKRLSSLKQHPVTGHLYSRDHWDREEEFIVKKGNANQLVDDEEEQEFEEAELLKTGMNDIDQLMWMPKNLPREALTRINKYKETLLRPLEDYVKKQKHLYVLHLDGNKTPEELHLAVMTLLESMAIKRVPVPVLLYNNEMDEMQSGSNDQQEHLLKTMCSSRTVAPGFLWRRSRWGQTCPVALKEGKNIPGDIEFSVGFQDKLYILSSQEAYMKFVTNPRCYLLPPMPRNVCKVSIIGPPQSGKSTMCRLLAQHVGAVVVNVEELFAKARQEMLAKVKEETVQAAIEKIKKAVNEDVTEDHPDVEAMVFYALEKVKRSSSFFDLLADVLKKRVKEIEEVDSDAEAKTGWVFDNFPNNPSHVEMLRDADIMPDVVFILRDEGNQGVPEMKEFKLRIENKWTRMEQALPDNHCILDIESKSPENLLQEMIQQMEKPFRYVARMLSDTDPQEYEDAEAEEHSDDDAELKDEDERGIQTTKRLLGDTKHFCPVALKHHNVLQPCMDMYPTVYRERTFYFSDSTARRSFIQKPELFTAQTEPLQPPAVRVLLLGVRGSEKSAHGECVAHELGLFYINFRQLLQNLIIAKTKKQITYSDEEMLIEKRCEFLEASMKRSRKGDQKEMENCSDFQPETVMTGAELAIKAHLSDGAPLSSKVLQTIVTPFWKQEPFMSTGFILDGFPHDINQAKFMLEKHLYPDVVAVMETDVTAVQKHLLPIDLEKWRMQHLRYQNLRHEAKMTQKMKISKRAELREGQEQHQARVQFRGREEEEDSSEEDEGLDDTEESYSEEEEEMADMEGDDVKRELEMKIEKRFETDETNIAGVTQLLRGYKVPTLKISASRQHETPQHLLLRGIQPLLVNRESLFQTCQPISVSLAHKLLLSCYKNHSAFGFWDPIQLYKTRDAAVLPQWPLNTTYPLIHNQFIYFFASKENLDEFMLNPLKYLRQPVPPPALPIKIAVLGPPKSGKTTVAETFAQKYGLVHLSIGSAMHMVLNDQGHTELAVKIGGYLSQGHAVPDELAIQCLKVALLNPVCSLRGYVLDGFPVTLSQAKLMESESIIPLIVVELELDEVEVNKRRLEDSAMPKQPHLKNDGSEILHNSSDYFKEEVEHVRRYYQEQHQNWFIFNGSKNKWWIFTNILKEVCISVKRMQSYTERTQSGRAACISRLCITPKQLACQLGEFGQYCPVCLALHQHLVDLSDDTALTHAAEYRTHYYKLCDQNHLQKFLSTPDQFVAPNCPHTLPQPHLLPRKLTEAQVKAKFPQQAEMQGFCPVTYKDGKQRYEALVQGSLEYAVEYKERIYICESKQKQDTFMRIPETYWDQKLPVKVPPVCEPVPLTSLPNMGYLEQGVARPLIKAMTAAGIFKPKFPFLSIQRSAEIYVAYHLKAFNPKSPEHVRQMYKRKLALFEEDCALIPYLSSEMRGAYKPPGERSKDFEAKLNRCLALEALGPQIDL</sequence>
<feature type="compositionally biased region" description="Acidic residues" evidence="4">
    <location>
        <begin position="592"/>
        <end position="612"/>
    </location>
</feature>
<evidence type="ECO:0000256" key="3">
    <source>
        <dbReference type="ARBA" id="ARBA00022777"/>
    </source>
</evidence>
<feature type="compositionally biased region" description="Acidic residues" evidence="4">
    <location>
        <begin position="910"/>
        <end position="940"/>
    </location>
</feature>
<dbReference type="InterPro" id="IPR027417">
    <property type="entry name" value="P-loop_NTPase"/>
</dbReference>
<evidence type="ECO:0000256" key="2">
    <source>
        <dbReference type="ARBA" id="ARBA00022741"/>
    </source>
</evidence>
<reference evidence="5" key="2">
    <citation type="submission" date="2016-06" db="EMBL/GenBank/DDBJ databases">
        <title>The genome of a short-lived fish provides insights into sex chromosome evolution and the genetic control of aging.</title>
        <authorList>
            <person name="Reichwald K."/>
            <person name="Felder M."/>
            <person name="Petzold A."/>
            <person name="Koch P."/>
            <person name="Groth M."/>
            <person name="Platzer M."/>
        </authorList>
    </citation>
    <scope>NUCLEOTIDE SEQUENCE</scope>
    <source>
        <tissue evidence="5">Brain</tissue>
    </source>
</reference>
<feature type="compositionally biased region" description="Basic and acidic residues" evidence="4">
    <location>
        <begin position="890"/>
        <end position="900"/>
    </location>
</feature>
<keyword evidence="3 5" id="KW-0418">Kinase</keyword>
<dbReference type="PRINTS" id="PR00094">
    <property type="entry name" value="ADENYLTKNASE"/>
</dbReference>
<evidence type="ECO:0000256" key="4">
    <source>
        <dbReference type="SAM" id="MobiDB-lite"/>
    </source>
</evidence>
<dbReference type="GO" id="GO:0005524">
    <property type="term" value="F:ATP binding"/>
    <property type="evidence" value="ECO:0007669"/>
    <property type="project" value="InterPro"/>
</dbReference>
<dbReference type="PANTHER" id="PTHR23359">
    <property type="entry name" value="NUCLEOTIDE KINASE"/>
    <property type="match status" value="1"/>
</dbReference>
<protein>
    <submittedName>
        <fullName evidence="5">Adenylate kinase domain containing 1</fullName>
    </submittedName>
</protein>
<keyword evidence="1" id="KW-0808">Transferase</keyword>